<sequence length="155" mass="17262">MRVNSAKPKIWSVESEYTLPNDGISMSTTSAQTITKPETKSDTGIVVLFCGTSVTFQDGNFVLETPKIVIRDGSSFRQSRMMLCRIKKFRRKITKSSTAVSPFIRSGTNLEVSRNIKEDEILSKIDKLPILNNAPSDLAKANLSLPYTYATPLIR</sequence>
<evidence type="ECO:0000313" key="2">
    <source>
        <dbReference type="RefSeq" id="XP_024946310.1"/>
    </source>
</evidence>
<accession>A0AAJ7W6F7</accession>
<name>A0AAJ7W6F7_CEPCN</name>
<protein>
    <submittedName>
        <fullName evidence="2">Uncharacterized protein LOC112495175 isoform X1</fullName>
    </submittedName>
</protein>
<gene>
    <name evidence="2" type="primary">LOC112495175</name>
</gene>
<keyword evidence="1" id="KW-1185">Reference proteome</keyword>
<evidence type="ECO:0000313" key="1">
    <source>
        <dbReference type="Proteomes" id="UP000694920"/>
    </source>
</evidence>
<dbReference type="AlphaFoldDB" id="A0AAJ7W6F7"/>
<dbReference type="KEGG" id="ccin:112495175"/>
<dbReference type="Proteomes" id="UP000694920">
    <property type="component" value="Unplaced"/>
</dbReference>
<organism evidence="1 2">
    <name type="scientific">Cephus cinctus</name>
    <name type="common">Wheat stem sawfly</name>
    <dbReference type="NCBI Taxonomy" id="211228"/>
    <lineage>
        <taxon>Eukaryota</taxon>
        <taxon>Metazoa</taxon>
        <taxon>Ecdysozoa</taxon>
        <taxon>Arthropoda</taxon>
        <taxon>Hexapoda</taxon>
        <taxon>Insecta</taxon>
        <taxon>Pterygota</taxon>
        <taxon>Neoptera</taxon>
        <taxon>Endopterygota</taxon>
        <taxon>Hymenoptera</taxon>
        <taxon>Cephoidea</taxon>
        <taxon>Cephidae</taxon>
        <taxon>Cephus</taxon>
    </lineage>
</organism>
<proteinExistence type="predicted"/>
<dbReference type="RefSeq" id="XP_024946310.1">
    <property type="nucleotide sequence ID" value="XM_025090542.1"/>
</dbReference>
<reference evidence="2" key="1">
    <citation type="submission" date="2025-08" db="UniProtKB">
        <authorList>
            <consortium name="RefSeq"/>
        </authorList>
    </citation>
    <scope>IDENTIFICATION</scope>
</reference>
<dbReference type="GeneID" id="112495175"/>